<sequence>MNSLLQQQILNNFLDIQQVIVTVDQRLSELPSSAPPLIVYRAQLIRVQDLEHIKANTGELIAFHTFLLATENLVTAREIARQAANRGLLAVIFEIDVPVKTRIAKVDECRFIFRFGNIFRLQSIHLAPDDVWYAQLRCADSSFQYVQEQLQVQVGERLTWLTLGNYLCALNNVKEAKSYYEHLLEILPKDHEALASIYNNMGLLFTELGDKAEALKYYNLALGSIKNTSPNTDHCLHHTRFKALPQPAEVELTVSCSDVYDQMADTYRRQSEPLQALKSYRKALEQTIDPILRVQIEQKIQDTFPLI</sequence>
<gene>
    <name evidence="2" type="ORF">JYZ213_LOCUS27211</name>
    <name evidence="3" type="ORF">OXD698_LOCUS21512</name>
</gene>
<keyword evidence="1" id="KW-0802">TPR repeat</keyword>
<name>A0A814WUE5_9BILA</name>
<evidence type="ECO:0000313" key="3">
    <source>
        <dbReference type="EMBL" id="CAF3855496.1"/>
    </source>
</evidence>
<dbReference type="PANTHER" id="PTHR10098">
    <property type="entry name" value="RAPSYN-RELATED"/>
    <property type="match status" value="1"/>
</dbReference>
<dbReference type="PANTHER" id="PTHR10098:SF108">
    <property type="entry name" value="TETRATRICOPEPTIDE REPEAT PROTEIN 28"/>
    <property type="match status" value="1"/>
</dbReference>
<dbReference type="Gene3D" id="1.25.40.10">
    <property type="entry name" value="Tetratricopeptide repeat domain"/>
    <property type="match status" value="1"/>
</dbReference>
<dbReference type="Proteomes" id="UP000663845">
    <property type="component" value="Unassembled WGS sequence"/>
</dbReference>
<dbReference type="AlphaFoldDB" id="A0A814WUE5"/>
<evidence type="ECO:0000256" key="1">
    <source>
        <dbReference type="PROSITE-ProRule" id="PRU00339"/>
    </source>
</evidence>
<reference evidence="2" key="1">
    <citation type="submission" date="2021-02" db="EMBL/GenBank/DDBJ databases">
        <authorList>
            <person name="Nowell W R."/>
        </authorList>
    </citation>
    <scope>NUCLEOTIDE SEQUENCE</scope>
</reference>
<dbReference type="EMBL" id="CAJNOG010000375">
    <property type="protein sequence ID" value="CAF1206492.1"/>
    <property type="molecule type" value="Genomic_DNA"/>
</dbReference>
<dbReference type="InterPro" id="IPR011990">
    <property type="entry name" value="TPR-like_helical_dom_sf"/>
</dbReference>
<accession>A0A814WUE5</accession>
<dbReference type="Proteomes" id="UP000663844">
    <property type="component" value="Unassembled WGS sequence"/>
</dbReference>
<dbReference type="Pfam" id="PF13424">
    <property type="entry name" value="TPR_12"/>
    <property type="match status" value="1"/>
</dbReference>
<comment type="caution">
    <text evidence="2">The sequence shown here is derived from an EMBL/GenBank/DDBJ whole genome shotgun (WGS) entry which is preliminary data.</text>
</comment>
<feature type="repeat" description="TPR" evidence="1">
    <location>
        <begin position="157"/>
        <end position="190"/>
    </location>
</feature>
<dbReference type="InterPro" id="IPR019734">
    <property type="entry name" value="TPR_rpt"/>
</dbReference>
<proteinExistence type="predicted"/>
<protein>
    <recommendedName>
        <fullName evidence="5">Tetratricopeptide repeat protein</fullName>
    </recommendedName>
</protein>
<evidence type="ECO:0000313" key="4">
    <source>
        <dbReference type="Proteomes" id="UP000663845"/>
    </source>
</evidence>
<dbReference type="PROSITE" id="PS50005">
    <property type="entry name" value="TPR"/>
    <property type="match status" value="2"/>
</dbReference>
<evidence type="ECO:0000313" key="2">
    <source>
        <dbReference type="EMBL" id="CAF1206492.1"/>
    </source>
</evidence>
<evidence type="ECO:0008006" key="5">
    <source>
        <dbReference type="Google" id="ProtNLM"/>
    </source>
</evidence>
<organism evidence="2 4">
    <name type="scientific">Adineta steineri</name>
    <dbReference type="NCBI Taxonomy" id="433720"/>
    <lineage>
        <taxon>Eukaryota</taxon>
        <taxon>Metazoa</taxon>
        <taxon>Spiralia</taxon>
        <taxon>Gnathifera</taxon>
        <taxon>Rotifera</taxon>
        <taxon>Eurotatoria</taxon>
        <taxon>Bdelloidea</taxon>
        <taxon>Adinetida</taxon>
        <taxon>Adinetidae</taxon>
        <taxon>Adineta</taxon>
    </lineage>
</organism>
<feature type="repeat" description="TPR" evidence="1">
    <location>
        <begin position="195"/>
        <end position="228"/>
    </location>
</feature>
<dbReference type="EMBL" id="CAJOAZ010001774">
    <property type="protein sequence ID" value="CAF3855496.1"/>
    <property type="molecule type" value="Genomic_DNA"/>
</dbReference>
<dbReference type="SMART" id="SM00028">
    <property type="entry name" value="TPR"/>
    <property type="match status" value="3"/>
</dbReference>
<dbReference type="SUPFAM" id="SSF48452">
    <property type="entry name" value="TPR-like"/>
    <property type="match status" value="1"/>
</dbReference>